<evidence type="ECO:0000313" key="8">
    <source>
        <dbReference type="Proteomes" id="UP001589896"/>
    </source>
</evidence>
<dbReference type="PANTHER" id="PTHR43591:SF24">
    <property type="entry name" value="2-METHOXY-6-POLYPRENYL-1,4-BENZOQUINOL METHYLASE, MITOCHONDRIAL"/>
    <property type="match status" value="1"/>
</dbReference>
<dbReference type="EMBL" id="JBHLTG010000005">
    <property type="protein sequence ID" value="MFC0680002.1"/>
    <property type="molecule type" value="Genomic_DNA"/>
</dbReference>
<keyword evidence="8" id="KW-1185">Reference proteome</keyword>
<feature type="binding site" evidence="6">
    <location>
        <begin position="102"/>
        <end position="103"/>
    </location>
    <ligand>
        <name>S-adenosyl-L-methionine</name>
        <dbReference type="ChEBI" id="CHEBI:59789"/>
    </ligand>
</feature>
<dbReference type="NCBIfam" id="TIGR01934">
    <property type="entry name" value="MenG_MenH_UbiE"/>
    <property type="match status" value="1"/>
</dbReference>
<dbReference type="PROSITE" id="PS01184">
    <property type="entry name" value="UBIE_2"/>
    <property type="match status" value="1"/>
</dbReference>
<dbReference type="Gene3D" id="3.40.50.150">
    <property type="entry name" value="Vaccinia Virus protein VP39"/>
    <property type="match status" value="1"/>
</dbReference>
<sequence length="254" mass="27774">MKRADLSKRPDEVAGMFDDVAPAYDRTNTLLSVGNAPLWRAATTRAVAPKAGERILDVAAGTGTSSASLGKSGATVVAVDFSEGMVAVGRKRHKKIEFHVADAERLPFGDDEFDAVTISFGLRNISDPRAALSEMYRVMKPGGRLVVCEFSTPPNGIFRGAYRTYLRYVMPVVVGRVSSNPEAYKYLNESIEAWPDQATLSQWIRAAGFTRVAWRNLTGGVVALHRGHKPEDPVIRASVARRRASRRRPTRAAS</sequence>
<dbReference type="InterPro" id="IPR004033">
    <property type="entry name" value="UbiE/COQ5_MeTrFase"/>
</dbReference>
<keyword evidence="3 6" id="KW-0808">Transferase</keyword>
<dbReference type="PROSITE" id="PS51608">
    <property type="entry name" value="SAM_MT_UBIE"/>
    <property type="match status" value="1"/>
</dbReference>
<keyword evidence="2 6" id="KW-0489">Methyltransferase</keyword>
<dbReference type="SUPFAM" id="SSF53335">
    <property type="entry name" value="S-adenosyl-L-methionine-dependent methyltransferases"/>
    <property type="match status" value="1"/>
</dbReference>
<evidence type="ECO:0000256" key="1">
    <source>
        <dbReference type="ARBA" id="ARBA00022428"/>
    </source>
</evidence>
<name>A0ABV6RSP1_9GAMM</name>
<evidence type="ECO:0000313" key="7">
    <source>
        <dbReference type="EMBL" id="MFC0680002.1"/>
    </source>
</evidence>
<comment type="pathway">
    <text evidence="6">Quinol/quinone metabolism; menaquinone biosynthesis; menaquinol from 1,4-dihydroxy-2-naphthoate: step 2/2.</text>
</comment>
<dbReference type="GO" id="GO:0043770">
    <property type="term" value="F:demethylmenaquinone methyltransferase activity"/>
    <property type="evidence" value="ECO:0007669"/>
    <property type="project" value="UniProtKB-EC"/>
</dbReference>
<protein>
    <recommendedName>
        <fullName evidence="6">Ubiquinone/menaquinone biosynthesis C-methyltransferase UbiE</fullName>
        <ecNumber evidence="6">2.1.1.163</ecNumber>
        <ecNumber evidence="6">2.1.1.201</ecNumber>
    </recommendedName>
    <alternativeName>
        <fullName evidence="6">2-methoxy-6-polyprenyl-1,4-benzoquinol methylase</fullName>
    </alternativeName>
    <alternativeName>
        <fullName evidence="6">Demethylmenaquinone methyltransferase</fullName>
    </alternativeName>
</protein>
<accession>A0ABV6RSP1</accession>
<keyword evidence="1 6" id="KW-0474">Menaquinone biosynthesis</keyword>
<gene>
    <name evidence="6" type="primary">ubiE</name>
    <name evidence="7" type="ORF">ACFFGH_19380</name>
</gene>
<dbReference type="CDD" id="cd02440">
    <property type="entry name" value="AdoMet_MTases"/>
    <property type="match status" value="1"/>
</dbReference>
<comment type="caution">
    <text evidence="7">The sequence shown here is derived from an EMBL/GenBank/DDBJ whole genome shotgun (WGS) entry which is preliminary data.</text>
</comment>
<dbReference type="PANTHER" id="PTHR43591">
    <property type="entry name" value="METHYLTRANSFERASE"/>
    <property type="match status" value="1"/>
</dbReference>
<organism evidence="7 8">
    <name type="scientific">Lysobacter korlensis</name>
    <dbReference type="NCBI Taxonomy" id="553636"/>
    <lineage>
        <taxon>Bacteria</taxon>
        <taxon>Pseudomonadati</taxon>
        <taxon>Pseudomonadota</taxon>
        <taxon>Gammaproteobacteria</taxon>
        <taxon>Lysobacterales</taxon>
        <taxon>Lysobacteraceae</taxon>
        <taxon>Lysobacter</taxon>
    </lineage>
</organism>
<keyword evidence="4 6" id="KW-0831">Ubiquinone biosynthesis</keyword>
<dbReference type="EC" id="2.1.1.163" evidence="6"/>
<evidence type="ECO:0000256" key="2">
    <source>
        <dbReference type="ARBA" id="ARBA00022603"/>
    </source>
</evidence>
<evidence type="ECO:0000256" key="3">
    <source>
        <dbReference type="ARBA" id="ARBA00022679"/>
    </source>
</evidence>
<evidence type="ECO:0000256" key="6">
    <source>
        <dbReference type="HAMAP-Rule" id="MF_01813"/>
    </source>
</evidence>
<proteinExistence type="inferred from homology"/>
<dbReference type="HAMAP" id="MF_01813">
    <property type="entry name" value="MenG_UbiE_methyltr"/>
    <property type="match status" value="1"/>
</dbReference>
<dbReference type="NCBIfam" id="NF001241">
    <property type="entry name" value="PRK00216.1-2"/>
    <property type="match status" value="1"/>
</dbReference>
<evidence type="ECO:0000256" key="4">
    <source>
        <dbReference type="ARBA" id="ARBA00022688"/>
    </source>
</evidence>
<dbReference type="Proteomes" id="UP001589896">
    <property type="component" value="Unassembled WGS sequence"/>
</dbReference>
<reference evidence="7 8" key="1">
    <citation type="submission" date="2024-09" db="EMBL/GenBank/DDBJ databases">
        <authorList>
            <person name="Sun Q."/>
            <person name="Mori K."/>
        </authorList>
    </citation>
    <scope>NUCLEOTIDE SEQUENCE [LARGE SCALE GENOMIC DNA]</scope>
    <source>
        <strain evidence="7 8">KCTC 23076</strain>
    </source>
</reference>
<feature type="binding site" evidence="6">
    <location>
        <position position="62"/>
    </location>
    <ligand>
        <name>S-adenosyl-L-methionine</name>
        <dbReference type="ChEBI" id="CHEBI:59789"/>
    </ligand>
</feature>
<dbReference type="NCBIfam" id="NF001244">
    <property type="entry name" value="PRK00216.1-5"/>
    <property type="match status" value="1"/>
</dbReference>
<feature type="binding site" evidence="6">
    <location>
        <position position="80"/>
    </location>
    <ligand>
        <name>S-adenosyl-L-methionine</name>
        <dbReference type="ChEBI" id="CHEBI:59789"/>
    </ligand>
</feature>
<comment type="catalytic activity">
    <reaction evidence="6">
        <text>a 2-methoxy-6-(all-trans-polyprenyl)benzene-1,4-diol + S-adenosyl-L-methionine = a 5-methoxy-2-methyl-3-(all-trans-polyprenyl)benzene-1,4-diol + S-adenosyl-L-homocysteine + H(+)</text>
        <dbReference type="Rhea" id="RHEA:28286"/>
        <dbReference type="Rhea" id="RHEA-COMP:10858"/>
        <dbReference type="Rhea" id="RHEA-COMP:10859"/>
        <dbReference type="ChEBI" id="CHEBI:15378"/>
        <dbReference type="ChEBI" id="CHEBI:57856"/>
        <dbReference type="ChEBI" id="CHEBI:59789"/>
        <dbReference type="ChEBI" id="CHEBI:84166"/>
        <dbReference type="ChEBI" id="CHEBI:84167"/>
        <dbReference type="EC" id="2.1.1.201"/>
    </reaction>
</comment>
<dbReference type="InterPro" id="IPR023576">
    <property type="entry name" value="UbiE/COQ5_MeTrFase_CS"/>
</dbReference>
<comment type="similarity">
    <text evidence="6">Belongs to the class I-like SAM-binding methyltransferase superfamily. MenG/UbiE family.</text>
</comment>
<dbReference type="RefSeq" id="WP_386671346.1">
    <property type="nucleotide sequence ID" value="NZ_JBHLTG010000005.1"/>
</dbReference>
<comment type="function">
    <text evidence="6">Methyltransferase required for the conversion of demethylmenaquinol (DMKH2) to menaquinol (MKH2) and the conversion of 2-polyprenyl-6-methoxy-1,4-benzoquinol (DDMQH2) to 2-polyprenyl-3-methyl-6-methoxy-1,4-benzoquinol (DMQH2).</text>
</comment>
<dbReference type="InterPro" id="IPR029063">
    <property type="entry name" value="SAM-dependent_MTases_sf"/>
</dbReference>
<comment type="pathway">
    <text evidence="6">Cofactor biosynthesis; ubiquinone biosynthesis.</text>
</comment>
<dbReference type="GO" id="GO:0032259">
    <property type="term" value="P:methylation"/>
    <property type="evidence" value="ECO:0007669"/>
    <property type="project" value="UniProtKB-KW"/>
</dbReference>
<keyword evidence="5 6" id="KW-0949">S-adenosyl-L-methionine</keyword>
<dbReference type="Pfam" id="PF01209">
    <property type="entry name" value="Ubie_methyltran"/>
    <property type="match status" value="1"/>
</dbReference>
<feature type="binding site" evidence="6">
    <location>
        <position position="119"/>
    </location>
    <ligand>
        <name>S-adenosyl-L-methionine</name>
        <dbReference type="ChEBI" id="CHEBI:59789"/>
    </ligand>
</feature>
<evidence type="ECO:0000256" key="5">
    <source>
        <dbReference type="ARBA" id="ARBA00022691"/>
    </source>
</evidence>
<comment type="catalytic activity">
    <reaction evidence="6">
        <text>a 2-demethylmenaquinol + S-adenosyl-L-methionine = a menaquinol + S-adenosyl-L-homocysteine + H(+)</text>
        <dbReference type="Rhea" id="RHEA:42640"/>
        <dbReference type="Rhea" id="RHEA-COMP:9539"/>
        <dbReference type="Rhea" id="RHEA-COMP:9563"/>
        <dbReference type="ChEBI" id="CHEBI:15378"/>
        <dbReference type="ChEBI" id="CHEBI:18151"/>
        <dbReference type="ChEBI" id="CHEBI:55437"/>
        <dbReference type="ChEBI" id="CHEBI:57856"/>
        <dbReference type="ChEBI" id="CHEBI:59789"/>
        <dbReference type="EC" id="2.1.1.163"/>
    </reaction>
</comment>
<dbReference type="EC" id="2.1.1.201" evidence="6"/>